<dbReference type="Pfam" id="PF10501">
    <property type="entry name" value="Ribosomal_L50"/>
    <property type="match status" value="1"/>
</dbReference>
<evidence type="ECO:0000256" key="1">
    <source>
        <dbReference type="ARBA" id="ARBA00004173"/>
    </source>
</evidence>
<evidence type="ECO:0000256" key="8">
    <source>
        <dbReference type="SAM" id="MobiDB-lite"/>
    </source>
</evidence>
<keyword evidence="3" id="KW-0689">Ribosomal protein</keyword>
<keyword evidence="5" id="KW-0687">Ribonucleoprotein</keyword>
<keyword evidence="9" id="KW-1185">Reference proteome</keyword>
<dbReference type="Proteomes" id="UP000887565">
    <property type="component" value="Unplaced"/>
</dbReference>
<reference evidence="10" key="1">
    <citation type="submission" date="2022-11" db="UniProtKB">
        <authorList>
            <consortium name="WormBaseParasite"/>
        </authorList>
    </citation>
    <scope>IDENTIFICATION</scope>
</reference>
<name>A0A915I4N4_ROMCU</name>
<protein>
    <recommendedName>
        <fullName evidence="6">Large ribosomal subunit protein mL50</fullName>
    </recommendedName>
    <alternativeName>
        <fullName evidence="7">39S ribosomal protein L50, mitochondrial</fullName>
    </alternativeName>
</protein>
<evidence type="ECO:0000313" key="10">
    <source>
        <dbReference type="WBParaSite" id="nRc.2.0.1.t09093-RA"/>
    </source>
</evidence>
<evidence type="ECO:0000256" key="6">
    <source>
        <dbReference type="ARBA" id="ARBA00035183"/>
    </source>
</evidence>
<evidence type="ECO:0000256" key="7">
    <source>
        <dbReference type="ARBA" id="ARBA00035398"/>
    </source>
</evidence>
<evidence type="ECO:0000256" key="2">
    <source>
        <dbReference type="ARBA" id="ARBA00008860"/>
    </source>
</evidence>
<evidence type="ECO:0000256" key="4">
    <source>
        <dbReference type="ARBA" id="ARBA00023128"/>
    </source>
</evidence>
<dbReference type="PANTHER" id="PTHR31542:SF1">
    <property type="entry name" value="LARGE RIBOSOMAL SUBUNIT PROTEIN ML50"/>
    <property type="match status" value="1"/>
</dbReference>
<organism evidence="9 10">
    <name type="scientific">Romanomermis culicivorax</name>
    <name type="common">Nematode worm</name>
    <dbReference type="NCBI Taxonomy" id="13658"/>
    <lineage>
        <taxon>Eukaryota</taxon>
        <taxon>Metazoa</taxon>
        <taxon>Ecdysozoa</taxon>
        <taxon>Nematoda</taxon>
        <taxon>Enoplea</taxon>
        <taxon>Dorylaimia</taxon>
        <taxon>Mermithida</taxon>
        <taxon>Mermithoidea</taxon>
        <taxon>Mermithidae</taxon>
        <taxon>Romanomermis</taxon>
    </lineage>
</organism>
<comment type="subcellular location">
    <subcellularLocation>
        <location evidence="1">Mitochondrion</location>
    </subcellularLocation>
</comment>
<feature type="compositionally biased region" description="Basic and acidic residues" evidence="8">
    <location>
        <begin position="237"/>
        <end position="255"/>
    </location>
</feature>
<dbReference type="GO" id="GO:0005762">
    <property type="term" value="C:mitochondrial large ribosomal subunit"/>
    <property type="evidence" value="ECO:0007669"/>
    <property type="project" value="TreeGrafter"/>
</dbReference>
<dbReference type="WBParaSite" id="nRc.2.0.1.t09093-RA">
    <property type="protein sequence ID" value="nRc.2.0.1.t09093-RA"/>
    <property type="gene ID" value="nRc.2.0.1.g09093"/>
</dbReference>
<dbReference type="OMA" id="HEMNSGQ"/>
<dbReference type="AlphaFoldDB" id="A0A915I4N4"/>
<proteinExistence type="inferred from homology"/>
<comment type="similarity">
    <text evidence="2">Belongs to the mitochondrion-specific ribosomal protein mL50 family.</text>
</comment>
<dbReference type="InterPro" id="IPR018305">
    <property type="entry name" value="Ribosomal_m50"/>
</dbReference>
<sequence>MRRSLQLKARWNFSLKGIFGRRKVEESSQEEFIDAEEENDAVKEESLAEILHVREIDVKRARGFHKHIKPYDPPMDLERKLKEIFVQYTQKPPTNPSSNNDDKMVEKYVENSWKNFHFENLDQKFQILRRCEQVLGKKVLNSHLHEMNSGQDLLSFFRQPCKITADYNDLANSDANNKPKNLHIIEEVVRYDPQRDGPPAFPLQKGYTKDLRYASLYKPIETKSQWQEFGSAFDDTLKDKYQSPEDAPWHPDNAAKLDSLQIRKPKYAV</sequence>
<evidence type="ECO:0000313" key="9">
    <source>
        <dbReference type="Proteomes" id="UP000887565"/>
    </source>
</evidence>
<feature type="region of interest" description="Disordered" evidence="8">
    <location>
        <begin position="237"/>
        <end position="256"/>
    </location>
</feature>
<keyword evidence="4" id="KW-0496">Mitochondrion</keyword>
<evidence type="ECO:0000256" key="3">
    <source>
        <dbReference type="ARBA" id="ARBA00022980"/>
    </source>
</evidence>
<evidence type="ECO:0000256" key="5">
    <source>
        <dbReference type="ARBA" id="ARBA00023274"/>
    </source>
</evidence>
<dbReference type="PANTHER" id="PTHR31542">
    <property type="entry name" value="39A RIBOSOMAL PROTEIN L50, MITOCHONDRIAL"/>
    <property type="match status" value="1"/>
</dbReference>
<accession>A0A915I4N4</accession>